<dbReference type="EMBL" id="JAJVCN010000001">
    <property type="protein sequence ID" value="MCE7001870.1"/>
    <property type="molecule type" value="Genomic_DNA"/>
</dbReference>
<feature type="transmembrane region" description="Helical" evidence="1">
    <location>
        <begin position="12"/>
        <end position="31"/>
    </location>
</feature>
<feature type="transmembrane region" description="Helical" evidence="1">
    <location>
        <begin position="220"/>
        <end position="239"/>
    </location>
</feature>
<dbReference type="Proteomes" id="UP001521150">
    <property type="component" value="Unassembled WGS sequence"/>
</dbReference>
<organism evidence="2 3">
    <name type="scientific">Kibdelosporangium philippinense</name>
    <dbReference type="NCBI Taxonomy" id="211113"/>
    <lineage>
        <taxon>Bacteria</taxon>
        <taxon>Bacillati</taxon>
        <taxon>Actinomycetota</taxon>
        <taxon>Actinomycetes</taxon>
        <taxon>Pseudonocardiales</taxon>
        <taxon>Pseudonocardiaceae</taxon>
        <taxon>Kibdelosporangium</taxon>
    </lineage>
</organism>
<feature type="transmembrane region" description="Helical" evidence="1">
    <location>
        <begin position="51"/>
        <end position="70"/>
    </location>
</feature>
<feature type="transmembrane region" description="Helical" evidence="1">
    <location>
        <begin position="160"/>
        <end position="179"/>
    </location>
</feature>
<dbReference type="RefSeq" id="WP_233722921.1">
    <property type="nucleotide sequence ID" value="NZ_JAJVCN010000001.1"/>
</dbReference>
<gene>
    <name evidence="2" type="ORF">LWC34_03320</name>
</gene>
<keyword evidence="1" id="KW-0472">Membrane</keyword>
<comment type="caution">
    <text evidence="2">The sequence shown here is derived from an EMBL/GenBank/DDBJ whole genome shotgun (WGS) entry which is preliminary data.</text>
</comment>
<evidence type="ECO:0008006" key="4">
    <source>
        <dbReference type="Google" id="ProtNLM"/>
    </source>
</evidence>
<proteinExistence type="predicted"/>
<feature type="transmembrane region" description="Helical" evidence="1">
    <location>
        <begin position="246"/>
        <end position="263"/>
    </location>
</feature>
<evidence type="ECO:0000313" key="3">
    <source>
        <dbReference type="Proteomes" id="UP001521150"/>
    </source>
</evidence>
<reference evidence="2 3" key="1">
    <citation type="submission" date="2021-12" db="EMBL/GenBank/DDBJ databases">
        <title>Genome sequence of Kibdelosporangium philippinense ATCC 49844.</title>
        <authorList>
            <person name="Fedorov E.A."/>
            <person name="Omeragic M."/>
            <person name="Shalygina K.F."/>
            <person name="Maclea K.S."/>
        </authorList>
    </citation>
    <scope>NUCLEOTIDE SEQUENCE [LARGE SCALE GENOMIC DNA]</scope>
    <source>
        <strain evidence="2 3">ATCC 49844</strain>
    </source>
</reference>
<keyword evidence="1" id="KW-0812">Transmembrane</keyword>
<keyword evidence="1" id="KW-1133">Transmembrane helix</keyword>
<name>A0ABS8Z537_9PSEU</name>
<accession>A0ABS8Z537</accession>
<sequence length="436" mass="47501">MRALRIELRRSAALWTGLLILLISLAYFYLLQGPWSWGTDAWTAEWTALAMWQRFTLHLTWPFALAAGAWQGRRNRRATMDELLSTMPKQALTRAAPPTLAMCVGVTGAYLAFFVLGAVQVFVNSSYMDISWVPVTLVGILSLNAAVLVGMGIGRLLPSLLTAPILGVLGILAMAFGIVGGPETEGSVLQGMVSHQYTLLVPAFGDQPDIFTQLSTRVNLLQGLWFLALATTGFGLLALISTKARLLALLPAVAALAIVYPLLPSSSVDTFTLNSSAAALQCEDRLCITKMHEHRRAEIEGPFREALTQLTKLPDAPTTVEEAPVRLIHMSSLPQRPGVVYFHFDDPAFHRNSKRAVLAGSQPMRCGDLERAAMSQAKRVVVASWFDGELAPTVLTNMSYPNGEAIAKRVWDDLHALPADQQPARVAELRASAQEC</sequence>
<protein>
    <recommendedName>
        <fullName evidence="4">ABC transporter permease</fullName>
    </recommendedName>
</protein>
<keyword evidence="3" id="KW-1185">Reference proteome</keyword>
<feature type="transmembrane region" description="Helical" evidence="1">
    <location>
        <begin position="99"/>
        <end position="119"/>
    </location>
</feature>
<evidence type="ECO:0000256" key="1">
    <source>
        <dbReference type="SAM" id="Phobius"/>
    </source>
</evidence>
<feature type="transmembrane region" description="Helical" evidence="1">
    <location>
        <begin position="131"/>
        <end position="153"/>
    </location>
</feature>
<evidence type="ECO:0000313" key="2">
    <source>
        <dbReference type="EMBL" id="MCE7001870.1"/>
    </source>
</evidence>